<evidence type="ECO:0000313" key="1">
    <source>
        <dbReference type="EMBL" id="KAB7497161.1"/>
    </source>
</evidence>
<dbReference type="Proteomes" id="UP000326759">
    <property type="component" value="Unassembled WGS sequence"/>
</dbReference>
<keyword evidence="2" id="KW-1185">Reference proteome</keyword>
<name>A0A5N5SSJ0_9CRUS</name>
<dbReference type="InterPro" id="IPR015943">
    <property type="entry name" value="WD40/YVTN_repeat-like_dom_sf"/>
</dbReference>
<feature type="non-terminal residue" evidence="1">
    <location>
        <position position="356"/>
    </location>
</feature>
<dbReference type="GO" id="GO:0042273">
    <property type="term" value="P:ribosomal large subunit biogenesis"/>
    <property type="evidence" value="ECO:0007669"/>
    <property type="project" value="InterPro"/>
</dbReference>
<accession>A0A5N5SSJ0</accession>
<gene>
    <name evidence="1" type="primary">WDR74</name>
    <name evidence="1" type="ORF">Anas_04160</name>
</gene>
<dbReference type="SUPFAM" id="SSF50978">
    <property type="entry name" value="WD40 repeat-like"/>
    <property type="match status" value="1"/>
</dbReference>
<dbReference type="SMART" id="SM00320">
    <property type="entry name" value="WD40"/>
    <property type="match status" value="4"/>
</dbReference>
<sequence length="356" mass="40402">MGKIDFNVFIGSETGFLKGVNLNKSASIVKNFGNDTSEKKGKQIASLCWGNSNEDEIVVGLKCQRLLTFDTDFKCFNWSRSYDLGEGPLVSAFKKEGYFITGLESGEIGILQGFKSTIINTLPKRNNSDRRIRKSTLCCVKPSELYSTQIASGGCENNLAIWDIQKPTVEVFRAKNVRHDMLDLQVPLWISDLTYLPRSNLIAAVTRHKHVRLFDPIASRRPVINFEWENNPLISLSAVPFLDKQIVVGTDHGRMALFDLRNPSNKTPLHVYKGFAGAIKNIYVHETLPLVASVSLDRYLRFHDLNNSKMLSKEFMKSRLTSVLVRKTLQMEDVTRLEPKKKKKLKPCNVSRFNKK</sequence>
<dbReference type="InterPro" id="IPR001680">
    <property type="entry name" value="WD40_rpt"/>
</dbReference>
<dbReference type="InterPro" id="IPR036322">
    <property type="entry name" value="WD40_repeat_dom_sf"/>
</dbReference>
<comment type="caution">
    <text evidence="1">The sequence shown here is derived from an EMBL/GenBank/DDBJ whole genome shotgun (WGS) entry which is preliminary data.</text>
</comment>
<dbReference type="GO" id="GO:0005730">
    <property type="term" value="C:nucleolus"/>
    <property type="evidence" value="ECO:0007669"/>
    <property type="project" value="InterPro"/>
</dbReference>
<dbReference type="Gene3D" id="2.130.10.10">
    <property type="entry name" value="YVTN repeat-like/Quinoprotein amine dehydrogenase"/>
    <property type="match status" value="1"/>
</dbReference>
<dbReference type="OrthoDB" id="18388at2759"/>
<dbReference type="GO" id="GO:0030687">
    <property type="term" value="C:preribosome, large subunit precursor"/>
    <property type="evidence" value="ECO:0007669"/>
    <property type="project" value="TreeGrafter"/>
</dbReference>
<dbReference type="PANTHER" id="PTHR16038:SF4">
    <property type="entry name" value="WD REPEAT-CONTAINING PROTEIN 74"/>
    <property type="match status" value="1"/>
</dbReference>
<organism evidence="1 2">
    <name type="scientific">Armadillidium nasatum</name>
    <dbReference type="NCBI Taxonomy" id="96803"/>
    <lineage>
        <taxon>Eukaryota</taxon>
        <taxon>Metazoa</taxon>
        <taxon>Ecdysozoa</taxon>
        <taxon>Arthropoda</taxon>
        <taxon>Crustacea</taxon>
        <taxon>Multicrustacea</taxon>
        <taxon>Malacostraca</taxon>
        <taxon>Eumalacostraca</taxon>
        <taxon>Peracarida</taxon>
        <taxon>Isopoda</taxon>
        <taxon>Oniscidea</taxon>
        <taxon>Crinocheta</taxon>
        <taxon>Armadillidiidae</taxon>
        <taxon>Armadillidium</taxon>
    </lineage>
</organism>
<dbReference type="PANTHER" id="PTHR16038">
    <property type="entry name" value="NOP SEVEN ASSOCIATED PROTEIN 1"/>
    <property type="match status" value="1"/>
</dbReference>
<protein>
    <submittedName>
        <fullName evidence="1">WD repeat-containing protein 74</fullName>
    </submittedName>
</protein>
<evidence type="ECO:0000313" key="2">
    <source>
        <dbReference type="Proteomes" id="UP000326759"/>
    </source>
</evidence>
<proteinExistence type="predicted"/>
<dbReference type="AlphaFoldDB" id="A0A5N5SSJ0"/>
<dbReference type="EMBL" id="SEYY01020624">
    <property type="protein sequence ID" value="KAB7497161.1"/>
    <property type="molecule type" value="Genomic_DNA"/>
</dbReference>
<dbReference type="InterPro" id="IPR037379">
    <property type="entry name" value="WDR74/Nsa1"/>
</dbReference>
<reference evidence="1 2" key="1">
    <citation type="journal article" date="2019" name="PLoS Biol.">
        <title>Sex chromosomes control vertical transmission of feminizing Wolbachia symbionts in an isopod.</title>
        <authorList>
            <person name="Becking T."/>
            <person name="Chebbi M.A."/>
            <person name="Giraud I."/>
            <person name="Moumen B."/>
            <person name="Laverre T."/>
            <person name="Caubet Y."/>
            <person name="Peccoud J."/>
            <person name="Gilbert C."/>
            <person name="Cordaux R."/>
        </authorList>
    </citation>
    <scope>NUCLEOTIDE SEQUENCE [LARGE SCALE GENOMIC DNA]</scope>
    <source>
        <strain evidence="1">ANa2</strain>
        <tissue evidence="1">Whole body excluding digestive tract and cuticle</tissue>
    </source>
</reference>